<evidence type="ECO:0000256" key="22">
    <source>
        <dbReference type="HAMAP-Rule" id="MF_00047"/>
    </source>
</evidence>
<evidence type="ECO:0000256" key="18">
    <source>
        <dbReference type="ARBA" id="ARBA00060592"/>
    </source>
</evidence>
<evidence type="ECO:0000256" key="16">
    <source>
        <dbReference type="ARBA" id="ARBA00023316"/>
    </source>
</evidence>
<dbReference type="InterPro" id="IPR016185">
    <property type="entry name" value="PreATP-grasp_dom_sf"/>
</dbReference>
<feature type="binding site" evidence="25">
    <location>
        <position position="310"/>
    </location>
    <ligand>
        <name>Mg(2+)</name>
        <dbReference type="ChEBI" id="CHEBI:18420"/>
        <label>2</label>
    </ligand>
</feature>
<dbReference type="GO" id="GO:0008716">
    <property type="term" value="F:D-alanine-D-alanine ligase activity"/>
    <property type="evidence" value="ECO:0007669"/>
    <property type="project" value="UniProtKB-UniRule"/>
</dbReference>
<evidence type="ECO:0000259" key="27">
    <source>
        <dbReference type="PROSITE" id="PS50975"/>
    </source>
</evidence>
<dbReference type="UniPathway" id="UPA00219"/>
<evidence type="ECO:0000256" key="26">
    <source>
        <dbReference type="PROSITE-ProRule" id="PRU00409"/>
    </source>
</evidence>
<dbReference type="OrthoDB" id="9813261at2"/>
<dbReference type="EMBL" id="SGXF01000003">
    <property type="protein sequence ID" value="RZT00454.1"/>
    <property type="molecule type" value="Genomic_DNA"/>
</dbReference>
<evidence type="ECO:0000256" key="12">
    <source>
        <dbReference type="ARBA" id="ARBA00022842"/>
    </source>
</evidence>
<organism evidence="28 29">
    <name type="scientific">Cuneatibacter caecimuris</name>
    <dbReference type="NCBI Taxonomy" id="1796618"/>
    <lineage>
        <taxon>Bacteria</taxon>
        <taxon>Bacillati</taxon>
        <taxon>Bacillota</taxon>
        <taxon>Clostridia</taxon>
        <taxon>Lachnospirales</taxon>
        <taxon>Lachnospiraceae</taxon>
        <taxon>Cuneatibacter</taxon>
    </lineage>
</organism>
<comment type="subcellular location">
    <subcellularLocation>
        <location evidence="3 22">Cytoplasm</location>
    </subcellularLocation>
</comment>
<keyword evidence="12 25" id="KW-0460">Magnesium</keyword>
<comment type="caution">
    <text evidence="28">The sequence shown here is derived from an EMBL/GenBank/DDBJ whole genome shotgun (WGS) entry which is preliminary data.</text>
</comment>
<keyword evidence="8 22" id="KW-0436">Ligase</keyword>
<comment type="pathway">
    <text evidence="18">Glycan biosynthesis.</text>
</comment>
<dbReference type="Gene3D" id="3.30.470.20">
    <property type="entry name" value="ATP-grasp fold, B domain"/>
    <property type="match status" value="1"/>
</dbReference>
<keyword evidence="29" id="KW-1185">Reference proteome</keyword>
<dbReference type="Gene3D" id="3.40.50.20">
    <property type="match status" value="1"/>
</dbReference>
<evidence type="ECO:0000256" key="20">
    <source>
        <dbReference type="ARBA" id="ARBA00076288"/>
    </source>
</evidence>
<comment type="function">
    <text evidence="2 22">Cell wall formation.</text>
</comment>
<dbReference type="PROSITE" id="PS00844">
    <property type="entry name" value="DALA_DALA_LIGASE_2"/>
    <property type="match status" value="1"/>
</dbReference>
<dbReference type="EC" id="6.3.2.4" evidence="6 22"/>
<dbReference type="FunFam" id="3.30.1490.20:FF:000007">
    <property type="entry name" value="D-alanine--D-alanine ligase"/>
    <property type="match status" value="1"/>
</dbReference>
<evidence type="ECO:0000256" key="9">
    <source>
        <dbReference type="ARBA" id="ARBA00022723"/>
    </source>
</evidence>
<evidence type="ECO:0000256" key="13">
    <source>
        <dbReference type="ARBA" id="ARBA00022960"/>
    </source>
</evidence>
<evidence type="ECO:0000256" key="23">
    <source>
        <dbReference type="PIRSR" id="PIRSR039102-1"/>
    </source>
</evidence>
<dbReference type="SUPFAM" id="SSF56059">
    <property type="entry name" value="Glutathione synthetase ATP-binding domain-like"/>
    <property type="match status" value="1"/>
</dbReference>
<keyword evidence="15 25" id="KW-0464">Manganese</keyword>
<evidence type="ECO:0000313" key="28">
    <source>
        <dbReference type="EMBL" id="RZT00454.1"/>
    </source>
</evidence>
<feature type="binding site" evidence="25">
    <location>
        <position position="310"/>
    </location>
    <ligand>
        <name>Mg(2+)</name>
        <dbReference type="ChEBI" id="CHEBI:18420"/>
        <label>1</label>
    </ligand>
</feature>
<comment type="pathway">
    <text evidence="4 22">Cell wall biogenesis; peptidoglycan biosynthesis.</text>
</comment>
<feature type="binding site" evidence="25">
    <location>
        <position position="312"/>
    </location>
    <ligand>
        <name>Mg(2+)</name>
        <dbReference type="ChEBI" id="CHEBI:18420"/>
        <label>2</label>
    </ligand>
</feature>
<dbReference type="SUPFAM" id="SSF52440">
    <property type="entry name" value="PreATP-grasp domain"/>
    <property type="match status" value="1"/>
</dbReference>
<gene>
    <name evidence="22" type="primary">ddl</name>
    <name evidence="28" type="ORF">EV209_1765</name>
</gene>
<keyword evidence="13 22" id="KW-0133">Cell shape</keyword>
<comment type="catalytic activity">
    <reaction evidence="17 22">
        <text>2 D-alanine + ATP = D-alanyl-D-alanine + ADP + phosphate + H(+)</text>
        <dbReference type="Rhea" id="RHEA:11224"/>
        <dbReference type="ChEBI" id="CHEBI:15378"/>
        <dbReference type="ChEBI" id="CHEBI:30616"/>
        <dbReference type="ChEBI" id="CHEBI:43474"/>
        <dbReference type="ChEBI" id="CHEBI:57416"/>
        <dbReference type="ChEBI" id="CHEBI:57822"/>
        <dbReference type="ChEBI" id="CHEBI:456216"/>
        <dbReference type="EC" id="6.3.2.4"/>
    </reaction>
</comment>
<keyword evidence="10 24" id="KW-0547">Nucleotide-binding</keyword>
<feature type="binding site" evidence="25">
    <location>
        <position position="298"/>
    </location>
    <ligand>
        <name>Mg(2+)</name>
        <dbReference type="ChEBI" id="CHEBI:18420"/>
        <label>1</label>
    </ligand>
</feature>
<dbReference type="PROSITE" id="PS50975">
    <property type="entry name" value="ATP_GRASP"/>
    <property type="match status" value="1"/>
</dbReference>
<dbReference type="Pfam" id="PF07478">
    <property type="entry name" value="Dala_Dala_lig_C"/>
    <property type="match status" value="1"/>
</dbReference>
<feature type="active site" evidence="23">
    <location>
        <position position="16"/>
    </location>
</feature>
<keyword evidence="11 26" id="KW-0067">ATP-binding</keyword>
<evidence type="ECO:0000256" key="11">
    <source>
        <dbReference type="ARBA" id="ARBA00022840"/>
    </source>
</evidence>
<dbReference type="PROSITE" id="PS00843">
    <property type="entry name" value="DALA_DALA_LIGASE_1"/>
    <property type="match status" value="1"/>
</dbReference>
<evidence type="ECO:0000256" key="5">
    <source>
        <dbReference type="ARBA" id="ARBA00010871"/>
    </source>
</evidence>
<feature type="binding site" evidence="24">
    <location>
        <begin position="188"/>
        <end position="189"/>
    </location>
    <ligand>
        <name>ATP</name>
        <dbReference type="ChEBI" id="CHEBI:30616"/>
    </ligand>
</feature>
<evidence type="ECO:0000313" key="29">
    <source>
        <dbReference type="Proteomes" id="UP000292927"/>
    </source>
</evidence>
<dbReference type="Gene3D" id="3.30.1490.20">
    <property type="entry name" value="ATP-grasp fold, A domain"/>
    <property type="match status" value="1"/>
</dbReference>
<evidence type="ECO:0000256" key="25">
    <source>
        <dbReference type="PIRSR" id="PIRSR039102-3"/>
    </source>
</evidence>
<proteinExistence type="inferred from homology"/>
<dbReference type="Pfam" id="PF01820">
    <property type="entry name" value="Dala_Dala_lig_N"/>
    <property type="match status" value="1"/>
</dbReference>
<comment type="similarity">
    <text evidence="5 22">Belongs to the D-alanine--D-alanine ligase family.</text>
</comment>
<dbReference type="NCBIfam" id="NF002528">
    <property type="entry name" value="PRK01966.1-4"/>
    <property type="match status" value="1"/>
</dbReference>
<dbReference type="InterPro" id="IPR011127">
    <property type="entry name" value="Dala_Dala_lig_N"/>
</dbReference>
<dbReference type="NCBIfam" id="TIGR01205">
    <property type="entry name" value="D_ala_D_alaTIGR"/>
    <property type="match status" value="1"/>
</dbReference>
<evidence type="ECO:0000256" key="4">
    <source>
        <dbReference type="ARBA" id="ARBA00004752"/>
    </source>
</evidence>
<dbReference type="GO" id="GO:0005524">
    <property type="term" value="F:ATP binding"/>
    <property type="evidence" value="ECO:0007669"/>
    <property type="project" value="UniProtKB-UniRule"/>
</dbReference>
<feature type="domain" description="ATP-grasp" evidence="27">
    <location>
        <begin position="140"/>
        <end position="343"/>
    </location>
</feature>
<dbReference type="PANTHER" id="PTHR23132">
    <property type="entry name" value="D-ALANINE--D-ALANINE LIGASE"/>
    <property type="match status" value="1"/>
</dbReference>
<dbReference type="InterPro" id="IPR013815">
    <property type="entry name" value="ATP_grasp_subdomain_1"/>
</dbReference>
<evidence type="ECO:0000256" key="21">
    <source>
        <dbReference type="ARBA" id="ARBA00077154"/>
    </source>
</evidence>
<evidence type="ECO:0000256" key="10">
    <source>
        <dbReference type="ARBA" id="ARBA00022741"/>
    </source>
</evidence>
<evidence type="ECO:0000256" key="1">
    <source>
        <dbReference type="ARBA" id="ARBA00001936"/>
    </source>
</evidence>
<evidence type="ECO:0000256" key="2">
    <source>
        <dbReference type="ARBA" id="ARBA00003921"/>
    </source>
</evidence>
<dbReference type="RefSeq" id="WP_130435068.1">
    <property type="nucleotide sequence ID" value="NZ_SGXF01000003.1"/>
</dbReference>
<dbReference type="InterPro" id="IPR011761">
    <property type="entry name" value="ATP-grasp"/>
</dbReference>
<dbReference type="InterPro" id="IPR005905">
    <property type="entry name" value="D_ala_D_ala"/>
</dbReference>
<evidence type="ECO:0000256" key="8">
    <source>
        <dbReference type="ARBA" id="ARBA00022598"/>
    </source>
</evidence>
<name>A0A4Q7PIK1_9FIRM</name>
<sequence>MKKINLAVLFGGQSSEHEVSCMSAVNIIDQIDKERYELLLIGITKEGRWLRAESAEEIRSGEWCSSREQAVILPDAVRKSALVSGNGESREFPLDVVFPVLHGLYGEDGTVQGLLELAGIPYVGCGVLASAVSMDKLYTKIVVDKLGIRQARYVGTHRRDLDKMQQIIAEVEFKLGYPVFVKPSCAGSSVGVSKAENREQLERGIRLAAAEDEKILIEEMICGRELECAVLGEEKISASGVGEVLSAAEFYDYEAKYNNPESRTDVSPQLPEGREEEIRQDAMKIFQAVGGSGLARIDFFLDKDGVVFNELNTMPGFTAISMYPMLWESRGLAKKELIERLIRTAFHRGE</sequence>
<protein>
    <recommendedName>
        <fullName evidence="19 22">D-alanine--D-alanine ligase</fullName>
        <ecNumber evidence="6 22">6.3.2.4</ecNumber>
    </recommendedName>
    <alternativeName>
        <fullName evidence="21 22">D-Ala-D-Ala ligase</fullName>
    </alternativeName>
    <alternativeName>
        <fullName evidence="20 22">D-alanylalanine synthetase</fullName>
    </alternativeName>
</protein>
<feature type="binding site" evidence="24">
    <location>
        <begin position="180"/>
        <end position="182"/>
    </location>
    <ligand>
        <name>ATP</name>
        <dbReference type="ChEBI" id="CHEBI:30616"/>
    </ligand>
</feature>
<dbReference type="InterPro" id="IPR000291">
    <property type="entry name" value="D-Ala_lig_Van_CS"/>
</dbReference>
<keyword evidence="7 22" id="KW-0963">Cytoplasm</keyword>
<dbReference type="FunFam" id="3.30.470.20:FF:000008">
    <property type="entry name" value="D-alanine--D-alanine ligase"/>
    <property type="match status" value="1"/>
</dbReference>
<keyword evidence="14 22" id="KW-0573">Peptidoglycan synthesis</keyword>
<feature type="binding site" evidence="24">
    <location>
        <position position="136"/>
    </location>
    <ligand>
        <name>ATP</name>
        <dbReference type="ChEBI" id="CHEBI:30616"/>
    </ligand>
</feature>
<dbReference type="GO" id="GO:0005829">
    <property type="term" value="C:cytosol"/>
    <property type="evidence" value="ECO:0007669"/>
    <property type="project" value="TreeGrafter"/>
</dbReference>
<evidence type="ECO:0000256" key="14">
    <source>
        <dbReference type="ARBA" id="ARBA00022984"/>
    </source>
</evidence>
<dbReference type="GO" id="GO:0009252">
    <property type="term" value="P:peptidoglycan biosynthetic process"/>
    <property type="evidence" value="ECO:0007669"/>
    <property type="project" value="UniProtKB-UniRule"/>
</dbReference>
<dbReference type="AlphaFoldDB" id="A0A4Q7PIK1"/>
<dbReference type="PIRSF" id="PIRSF039102">
    <property type="entry name" value="Ddl/VanB"/>
    <property type="match status" value="1"/>
</dbReference>
<evidence type="ECO:0000256" key="3">
    <source>
        <dbReference type="ARBA" id="ARBA00004496"/>
    </source>
</evidence>
<keyword evidence="9 25" id="KW-0479">Metal-binding</keyword>
<comment type="cofactor">
    <cofactor evidence="1">
        <name>Mn(2+)</name>
        <dbReference type="ChEBI" id="CHEBI:29035"/>
    </cofactor>
</comment>
<evidence type="ECO:0000256" key="17">
    <source>
        <dbReference type="ARBA" id="ARBA00047614"/>
    </source>
</evidence>
<feature type="active site" evidence="23">
    <location>
        <position position="321"/>
    </location>
</feature>
<reference evidence="28 29" key="1">
    <citation type="submission" date="2019-02" db="EMBL/GenBank/DDBJ databases">
        <title>Genomic Encyclopedia of Type Strains, Phase IV (KMG-IV): sequencing the most valuable type-strain genomes for metagenomic binning, comparative biology and taxonomic classification.</title>
        <authorList>
            <person name="Goeker M."/>
        </authorList>
    </citation>
    <scope>NUCLEOTIDE SEQUENCE [LARGE SCALE GENOMIC DNA]</scope>
    <source>
        <strain evidence="28 29">DSM 29486</strain>
    </source>
</reference>
<evidence type="ECO:0000256" key="15">
    <source>
        <dbReference type="ARBA" id="ARBA00023211"/>
    </source>
</evidence>
<feature type="binding site" evidence="24">
    <location>
        <begin position="309"/>
        <end position="310"/>
    </location>
    <ligand>
        <name>ATP</name>
        <dbReference type="ChEBI" id="CHEBI:30616"/>
    </ligand>
</feature>
<evidence type="ECO:0000256" key="6">
    <source>
        <dbReference type="ARBA" id="ARBA00012216"/>
    </source>
</evidence>
<feature type="binding site" evidence="24">
    <location>
        <begin position="218"/>
        <end position="225"/>
    </location>
    <ligand>
        <name>ATP</name>
        <dbReference type="ChEBI" id="CHEBI:30616"/>
    </ligand>
</feature>
<dbReference type="InterPro" id="IPR011095">
    <property type="entry name" value="Dala_Dala_lig_C"/>
</dbReference>
<dbReference type="GO" id="GO:0008360">
    <property type="term" value="P:regulation of cell shape"/>
    <property type="evidence" value="ECO:0007669"/>
    <property type="project" value="UniProtKB-KW"/>
</dbReference>
<dbReference type="GO" id="GO:0071555">
    <property type="term" value="P:cell wall organization"/>
    <property type="evidence" value="ECO:0007669"/>
    <property type="project" value="UniProtKB-KW"/>
</dbReference>
<dbReference type="GO" id="GO:0046872">
    <property type="term" value="F:metal ion binding"/>
    <property type="evidence" value="ECO:0007669"/>
    <property type="project" value="UniProtKB-KW"/>
</dbReference>
<evidence type="ECO:0000256" key="19">
    <source>
        <dbReference type="ARBA" id="ARBA00068427"/>
    </source>
</evidence>
<dbReference type="PANTHER" id="PTHR23132:SF25">
    <property type="entry name" value="D-ALANINE--D-ALANINE LIGASE A"/>
    <property type="match status" value="1"/>
</dbReference>
<dbReference type="HAMAP" id="MF_00047">
    <property type="entry name" value="Dala_Dala_lig"/>
    <property type="match status" value="1"/>
</dbReference>
<evidence type="ECO:0000256" key="7">
    <source>
        <dbReference type="ARBA" id="ARBA00022490"/>
    </source>
</evidence>
<evidence type="ECO:0000256" key="24">
    <source>
        <dbReference type="PIRSR" id="PIRSR039102-2"/>
    </source>
</evidence>
<feature type="active site" evidence="23">
    <location>
        <position position="188"/>
    </location>
</feature>
<dbReference type="Proteomes" id="UP000292927">
    <property type="component" value="Unassembled WGS sequence"/>
</dbReference>
<comment type="cofactor">
    <cofactor evidence="25">
        <name>Mg(2+)</name>
        <dbReference type="ChEBI" id="CHEBI:18420"/>
    </cofactor>
    <cofactor evidence="25">
        <name>Mn(2+)</name>
        <dbReference type="ChEBI" id="CHEBI:29035"/>
    </cofactor>
    <text evidence="25">Binds 2 magnesium or manganese ions per subunit.</text>
</comment>
<accession>A0A4Q7PIK1</accession>
<keyword evidence="16 22" id="KW-0961">Cell wall biogenesis/degradation</keyword>